<dbReference type="PATRIC" id="fig|670052.7.peg.466"/>
<dbReference type="NCBIfam" id="TIGR02397">
    <property type="entry name" value="dnaX_nterm"/>
    <property type="match status" value="1"/>
</dbReference>
<evidence type="ECO:0000256" key="12">
    <source>
        <dbReference type="SAM" id="MobiDB-lite"/>
    </source>
</evidence>
<proteinExistence type="inferred from homology"/>
<comment type="similarity">
    <text evidence="1">Belongs to the DnaX/STICHEL family.</text>
</comment>
<dbReference type="NCBIfam" id="NF005846">
    <property type="entry name" value="PRK07764.1-6"/>
    <property type="match status" value="1"/>
</dbReference>
<dbReference type="SUPFAM" id="SSF52540">
    <property type="entry name" value="P-loop containing nucleoside triphosphate hydrolases"/>
    <property type="match status" value="1"/>
</dbReference>
<feature type="region of interest" description="Disordered" evidence="12">
    <location>
        <begin position="483"/>
        <end position="562"/>
    </location>
</feature>
<keyword evidence="4" id="KW-0548">Nucleotidyltransferase</keyword>
<dbReference type="PANTHER" id="PTHR11669:SF0">
    <property type="entry name" value="PROTEIN STICHEL-LIKE 2"/>
    <property type="match status" value="1"/>
</dbReference>
<evidence type="ECO:0000256" key="9">
    <source>
        <dbReference type="ARBA" id="ARBA00022840"/>
    </source>
</evidence>
<feature type="region of interest" description="Disordered" evidence="12">
    <location>
        <begin position="419"/>
        <end position="465"/>
    </location>
</feature>
<evidence type="ECO:0000256" key="8">
    <source>
        <dbReference type="ARBA" id="ARBA00022833"/>
    </source>
</evidence>
<feature type="compositionally biased region" description="Gly residues" evidence="12">
    <location>
        <begin position="756"/>
        <end position="766"/>
    </location>
</feature>
<evidence type="ECO:0000256" key="3">
    <source>
        <dbReference type="ARBA" id="ARBA00022679"/>
    </source>
</evidence>
<dbReference type="InterPro" id="IPR050238">
    <property type="entry name" value="DNA_Rep/Repair_Clamp_Loader"/>
</dbReference>
<feature type="compositionally biased region" description="Low complexity" evidence="12">
    <location>
        <begin position="846"/>
        <end position="872"/>
    </location>
</feature>
<name>A0A1B1BFR5_9MICO</name>
<dbReference type="Pfam" id="PF12169">
    <property type="entry name" value="DNA_pol3_gamma3"/>
    <property type="match status" value="1"/>
</dbReference>
<evidence type="ECO:0000313" key="15">
    <source>
        <dbReference type="Proteomes" id="UP000092582"/>
    </source>
</evidence>
<dbReference type="Proteomes" id="UP000092582">
    <property type="component" value="Chromosome 1"/>
</dbReference>
<feature type="compositionally biased region" description="Low complexity" evidence="12">
    <location>
        <begin position="918"/>
        <end position="955"/>
    </location>
</feature>
<evidence type="ECO:0000313" key="14">
    <source>
        <dbReference type="EMBL" id="ANP71415.1"/>
    </source>
</evidence>
<evidence type="ECO:0000256" key="10">
    <source>
        <dbReference type="ARBA" id="ARBA00022932"/>
    </source>
</evidence>
<dbReference type="PANTHER" id="PTHR11669">
    <property type="entry name" value="REPLICATION FACTOR C / DNA POLYMERASE III GAMMA-TAU SUBUNIT"/>
    <property type="match status" value="1"/>
</dbReference>
<dbReference type="Gene3D" id="1.20.272.10">
    <property type="match status" value="1"/>
</dbReference>
<dbReference type="Pfam" id="PF13177">
    <property type="entry name" value="DNA_pol3_delta2"/>
    <property type="match status" value="1"/>
</dbReference>
<dbReference type="CDD" id="cd00009">
    <property type="entry name" value="AAA"/>
    <property type="match status" value="1"/>
</dbReference>
<dbReference type="InterPro" id="IPR022754">
    <property type="entry name" value="DNA_pol_III_gamma-3"/>
</dbReference>
<evidence type="ECO:0000256" key="5">
    <source>
        <dbReference type="ARBA" id="ARBA00022705"/>
    </source>
</evidence>
<dbReference type="AlphaFoldDB" id="A0A1B1BFR5"/>
<feature type="compositionally biased region" description="Low complexity" evidence="12">
    <location>
        <begin position="896"/>
        <end position="905"/>
    </location>
</feature>
<evidence type="ECO:0000256" key="1">
    <source>
        <dbReference type="ARBA" id="ARBA00006360"/>
    </source>
</evidence>
<keyword evidence="7" id="KW-0547">Nucleotide-binding</keyword>
<keyword evidence="5" id="KW-0235">DNA replication</keyword>
<accession>A0A1B1BFR5</accession>
<dbReference type="GO" id="GO:0003887">
    <property type="term" value="F:DNA-directed DNA polymerase activity"/>
    <property type="evidence" value="ECO:0007669"/>
    <property type="project" value="UniProtKB-KW"/>
</dbReference>
<evidence type="ECO:0000256" key="2">
    <source>
        <dbReference type="ARBA" id="ARBA00012417"/>
    </source>
</evidence>
<evidence type="ECO:0000256" key="11">
    <source>
        <dbReference type="ARBA" id="ARBA00049244"/>
    </source>
</evidence>
<dbReference type="InterPro" id="IPR027417">
    <property type="entry name" value="P-loop_NTPase"/>
</dbReference>
<dbReference type="EMBL" id="CP016282">
    <property type="protein sequence ID" value="ANP71415.1"/>
    <property type="molecule type" value="Genomic_DNA"/>
</dbReference>
<dbReference type="KEGG" id="cart:PA27867_0444"/>
<keyword evidence="6" id="KW-0479">Metal-binding</keyword>
<organism evidence="14 15">
    <name type="scientific">Cryobacterium arcticum</name>
    <dbReference type="NCBI Taxonomy" id="670052"/>
    <lineage>
        <taxon>Bacteria</taxon>
        <taxon>Bacillati</taxon>
        <taxon>Actinomycetota</taxon>
        <taxon>Actinomycetes</taxon>
        <taxon>Micrococcales</taxon>
        <taxon>Microbacteriaceae</taxon>
        <taxon>Cryobacterium</taxon>
    </lineage>
</organism>
<keyword evidence="8" id="KW-0862">Zinc</keyword>
<evidence type="ECO:0000259" key="13">
    <source>
        <dbReference type="SMART" id="SM00382"/>
    </source>
</evidence>
<dbReference type="SMART" id="SM00382">
    <property type="entry name" value="AAA"/>
    <property type="match status" value="1"/>
</dbReference>
<feature type="domain" description="AAA+ ATPase" evidence="13">
    <location>
        <begin position="65"/>
        <end position="224"/>
    </location>
</feature>
<evidence type="ECO:0000256" key="7">
    <source>
        <dbReference type="ARBA" id="ARBA00022741"/>
    </source>
</evidence>
<keyword evidence="15" id="KW-1185">Reference proteome</keyword>
<dbReference type="GO" id="GO:0009360">
    <property type="term" value="C:DNA polymerase III complex"/>
    <property type="evidence" value="ECO:0007669"/>
    <property type="project" value="InterPro"/>
</dbReference>
<dbReference type="GO" id="GO:0005524">
    <property type="term" value="F:ATP binding"/>
    <property type="evidence" value="ECO:0007669"/>
    <property type="project" value="UniProtKB-KW"/>
</dbReference>
<dbReference type="Gene3D" id="3.40.50.300">
    <property type="entry name" value="P-loop containing nucleotide triphosphate hydrolases"/>
    <property type="match status" value="1"/>
</dbReference>
<evidence type="ECO:0000256" key="4">
    <source>
        <dbReference type="ARBA" id="ARBA00022695"/>
    </source>
</evidence>
<dbReference type="GO" id="GO:0006261">
    <property type="term" value="P:DNA-templated DNA replication"/>
    <property type="evidence" value="ECO:0007669"/>
    <property type="project" value="TreeGrafter"/>
</dbReference>
<keyword evidence="9" id="KW-0067">ATP-binding</keyword>
<feature type="compositionally biased region" description="Acidic residues" evidence="12">
    <location>
        <begin position="873"/>
        <end position="887"/>
    </location>
</feature>
<protein>
    <recommendedName>
        <fullName evidence="2">DNA-directed DNA polymerase</fullName>
        <ecNumber evidence="2">2.7.7.7</ecNumber>
    </recommendedName>
</protein>
<dbReference type="InterPro" id="IPR012763">
    <property type="entry name" value="DNA_pol_III_sug/sutau_N"/>
</dbReference>
<dbReference type="Gene3D" id="1.10.8.60">
    <property type="match status" value="1"/>
</dbReference>
<dbReference type="EC" id="2.7.7.7" evidence="2"/>
<feature type="region of interest" description="Disordered" evidence="12">
    <location>
        <begin position="1"/>
        <end position="21"/>
    </location>
</feature>
<keyword evidence="3" id="KW-0808">Transferase</keyword>
<dbReference type="FunFam" id="3.40.50.300:FF:000014">
    <property type="entry name" value="DNA polymerase III subunit gamma/tau"/>
    <property type="match status" value="1"/>
</dbReference>
<sequence>MTARGAAGGHPSPVHGPTGVSVAPSTIELVVTALYRRYRPETFAEMIGQSQVTDPLMTALRTNRVNHAYLFSGPRGCGKTTSARILARCLNCAEGPTDTPCGVCPSCVELSRDGSGSLDVVEIDAASHNGVDDARDIRERAIFAPARDRYKIFILDEAHMVTPQGFNALLKIVEEPPEHVKFIFATTEPEKVIGTIRSRTHHYPFRLVPPAPMLDYVQQLCDSEHMTVAPGVLPLVVRAGGGSPRDTLSLLDQLMAGSDTEAIEYERAVALLGYTHATLLDDAVDAIAARNSSAAFDAVDRVIQTGQDPRRFVEDLLERMRDLIIVAATSAAGAAAVLRGVPQDELDRMQVQAAKFGPAELSRTADILNAALTEMTGATSPRLHLELMIARVLIPAADDTTRGALARVERLERRIGVDGGSTDAAAAPESAASAPVGSASRAPAAAPSAAAPSSGRPAAASAGSPAAESPAAAAAAPATPAAAGSGWATRVPGSPAATPAETAAAARAATGATPATDSTPPAEAAPRPLSDDAEVSTPAAEPASPAVRATEPAVEPTPAPAPVVPVGPVTLAQIKDAWPQILDAVKEVKLSAWLVVYTARVLDLRGEDVLVLSFPSEQDMQGFKAQQAPGQGVSEFLRGAIVKVLGLRVKFIARADSETFAAAGAGHPAGATPAGPTAGTGSAPSAPAAGSGASTSAPAAARGAGPAGSAPSAASSATAPTSAPSAAAATPVASAGSSAFGGPSTGESSSDATFGTGTGTGSGAGTAGAATATATRAATATLAPPTTSTGWATVVIPGSAAALAAAETLADEPVLAPPSHGASASVSAPAPTASVGATADAAASAPAGVPASSAPTAAPQASAPSAPGYDFAPEPDFEPPFDEEPPPYDDLPPDPQQFAAPADPARGAWPNVQHPTEPQQARAQQAPAAGASAPSAPAASAPASQRGAPARRSPAFAEKQRYGEAVVREILGATFIEEQPHDPISRQRNDN</sequence>
<evidence type="ECO:0000256" key="6">
    <source>
        <dbReference type="ARBA" id="ARBA00022723"/>
    </source>
</evidence>
<feature type="compositionally biased region" description="Low complexity" evidence="12">
    <location>
        <begin position="495"/>
        <end position="516"/>
    </location>
</feature>
<dbReference type="GO" id="GO:0046872">
    <property type="term" value="F:metal ion binding"/>
    <property type="evidence" value="ECO:0007669"/>
    <property type="project" value="UniProtKB-KW"/>
</dbReference>
<dbReference type="InterPro" id="IPR003593">
    <property type="entry name" value="AAA+_ATPase"/>
</dbReference>
<dbReference type="InterPro" id="IPR008921">
    <property type="entry name" value="DNA_pol3_clamp-load_cplx_C"/>
</dbReference>
<feature type="region of interest" description="Disordered" evidence="12">
    <location>
        <begin position="846"/>
        <end position="960"/>
    </location>
</feature>
<gene>
    <name evidence="14" type="ORF">PA27867_0444</name>
</gene>
<dbReference type="STRING" id="670052.PA27867_0444"/>
<feature type="compositionally biased region" description="Low complexity" evidence="12">
    <location>
        <begin position="665"/>
        <end position="742"/>
    </location>
</feature>
<feature type="region of interest" description="Disordered" evidence="12">
    <location>
        <begin position="665"/>
        <end position="767"/>
    </location>
</feature>
<comment type="catalytic activity">
    <reaction evidence="11">
        <text>DNA(n) + a 2'-deoxyribonucleoside 5'-triphosphate = DNA(n+1) + diphosphate</text>
        <dbReference type="Rhea" id="RHEA:22508"/>
        <dbReference type="Rhea" id="RHEA-COMP:17339"/>
        <dbReference type="Rhea" id="RHEA-COMP:17340"/>
        <dbReference type="ChEBI" id="CHEBI:33019"/>
        <dbReference type="ChEBI" id="CHEBI:61560"/>
        <dbReference type="ChEBI" id="CHEBI:173112"/>
        <dbReference type="EC" id="2.7.7.7"/>
    </reaction>
</comment>
<reference evidence="14 15" key="1">
    <citation type="submission" date="2016-06" db="EMBL/GenBank/DDBJ databases">
        <title>Genome sequencing of Cryobacterium arcticum PAMC 27867.</title>
        <authorList>
            <person name="Lee J."/>
            <person name="Kim O.-S."/>
        </authorList>
    </citation>
    <scope>NUCLEOTIDE SEQUENCE [LARGE SCALE GENOMIC DNA]</scope>
    <source>
        <strain evidence="14 15">PAMC 27867</strain>
    </source>
</reference>
<dbReference type="SUPFAM" id="SSF48019">
    <property type="entry name" value="post-AAA+ oligomerization domain-like"/>
    <property type="match status" value="1"/>
</dbReference>
<dbReference type="GO" id="GO:0003677">
    <property type="term" value="F:DNA binding"/>
    <property type="evidence" value="ECO:0007669"/>
    <property type="project" value="InterPro"/>
</dbReference>
<feature type="compositionally biased region" description="Low complexity" evidence="12">
    <location>
        <begin position="424"/>
        <end position="465"/>
    </location>
</feature>
<keyword evidence="10" id="KW-0239">DNA-directed DNA polymerase</keyword>